<dbReference type="Gene3D" id="1.20.1250.20">
    <property type="entry name" value="MFS general substrate transporter like domains"/>
    <property type="match status" value="1"/>
</dbReference>
<feature type="transmembrane region" description="Helical" evidence="7">
    <location>
        <begin position="113"/>
        <end position="137"/>
    </location>
</feature>
<evidence type="ECO:0000313" key="10">
    <source>
        <dbReference type="Proteomes" id="UP001225646"/>
    </source>
</evidence>
<dbReference type="InterPro" id="IPR020846">
    <property type="entry name" value="MFS_dom"/>
</dbReference>
<feature type="transmembrane region" description="Helical" evidence="7">
    <location>
        <begin position="88"/>
        <end position="107"/>
    </location>
</feature>
<evidence type="ECO:0000256" key="4">
    <source>
        <dbReference type="ARBA" id="ARBA00022692"/>
    </source>
</evidence>
<evidence type="ECO:0000259" key="8">
    <source>
        <dbReference type="PROSITE" id="PS50850"/>
    </source>
</evidence>
<reference evidence="9 10" key="1">
    <citation type="submission" date="2023-07" db="EMBL/GenBank/DDBJ databases">
        <title>Genomic Encyclopedia of Type Strains, Phase IV (KMG-IV): sequencing the most valuable type-strain genomes for metagenomic binning, comparative biology and taxonomic classification.</title>
        <authorList>
            <person name="Goeker M."/>
        </authorList>
    </citation>
    <scope>NUCLEOTIDE SEQUENCE [LARGE SCALE GENOMIC DNA]</scope>
    <source>
        <strain evidence="9 10">DSM 19092</strain>
    </source>
</reference>
<evidence type="ECO:0000256" key="6">
    <source>
        <dbReference type="ARBA" id="ARBA00023136"/>
    </source>
</evidence>
<feature type="transmembrane region" description="Helical" evidence="7">
    <location>
        <begin position="58"/>
        <end position="76"/>
    </location>
</feature>
<dbReference type="Pfam" id="PF07690">
    <property type="entry name" value="MFS_1"/>
    <property type="match status" value="1"/>
</dbReference>
<feature type="transmembrane region" description="Helical" evidence="7">
    <location>
        <begin position="367"/>
        <end position="391"/>
    </location>
</feature>
<dbReference type="InterPro" id="IPR036259">
    <property type="entry name" value="MFS_trans_sf"/>
</dbReference>
<feature type="transmembrane region" description="Helical" evidence="7">
    <location>
        <begin position="178"/>
        <end position="197"/>
    </location>
</feature>
<comment type="caution">
    <text evidence="9">The sequence shown here is derived from an EMBL/GenBank/DDBJ whole genome shotgun (WGS) entry which is preliminary data.</text>
</comment>
<dbReference type="InterPro" id="IPR004638">
    <property type="entry name" value="EmrB-like"/>
</dbReference>
<organism evidence="9 10">
    <name type="scientific">Aeribacillus alveayuensis</name>
    <dbReference type="NCBI Taxonomy" id="279215"/>
    <lineage>
        <taxon>Bacteria</taxon>
        <taxon>Bacillati</taxon>
        <taxon>Bacillota</taxon>
        <taxon>Bacilli</taxon>
        <taxon>Bacillales</taxon>
        <taxon>Bacillaceae</taxon>
        <taxon>Aeribacillus</taxon>
    </lineage>
</organism>
<evidence type="ECO:0000256" key="5">
    <source>
        <dbReference type="ARBA" id="ARBA00022989"/>
    </source>
</evidence>
<dbReference type="InterPro" id="IPR011701">
    <property type="entry name" value="MFS"/>
</dbReference>
<feature type="transmembrane region" description="Helical" evidence="7">
    <location>
        <begin position="233"/>
        <end position="256"/>
    </location>
</feature>
<evidence type="ECO:0000256" key="1">
    <source>
        <dbReference type="ARBA" id="ARBA00004651"/>
    </source>
</evidence>
<accession>A0ABT9VMT3</accession>
<dbReference type="EMBL" id="JAUSTR010000003">
    <property type="protein sequence ID" value="MDQ0162199.1"/>
    <property type="molecule type" value="Genomic_DNA"/>
</dbReference>
<feature type="transmembrane region" description="Helical" evidence="7">
    <location>
        <begin position="209"/>
        <end position="227"/>
    </location>
</feature>
<keyword evidence="4 7" id="KW-0812">Transmembrane</keyword>
<evidence type="ECO:0000256" key="2">
    <source>
        <dbReference type="ARBA" id="ARBA00022448"/>
    </source>
</evidence>
<feature type="transmembrane region" description="Helical" evidence="7">
    <location>
        <begin position="21"/>
        <end position="46"/>
    </location>
</feature>
<keyword evidence="3" id="KW-1003">Cell membrane</keyword>
<feature type="transmembrane region" description="Helical" evidence="7">
    <location>
        <begin position="412"/>
        <end position="430"/>
    </location>
</feature>
<dbReference type="PRINTS" id="PR01036">
    <property type="entry name" value="TCRTETB"/>
</dbReference>
<sequence>MGNVMSSKENEWLMKKRTNRPFVLAAVMLAMFMAAVEATIVATAMPAIVSEIGGFSKYSWIFSSYLLMNAVTVLIYGKLSDIFGRKPILIIGIIIFLIGSILCGLAQSMDMLIIYRFVQGLGAGAVMPIASTIIGDIYTKEERAKIQGYLSSVWGISAIIGPVLGGVLVEYISWRFVFWMNIPLGLLAIVSLVFFLHEKIEKKKVEIDYLGALFLFLTVSSLMIVLVEGGVAWAWTSLTTVFLLSVSVLFLILFIVQEQRAINPMMPFTIWKDRSIFIANATSFTTGIILMGISSFLPAFVQGVMEKSPMVAGFTLTTMSIGWPISSTIAGRLILSIGFRKTSVIGGLFLMFGGVVFFFLSSDDGPLMAMFGSFLIGVGMGFSTTSFIVLIQSAVQWSERGIATATNMFMRNLGSTVGAALLGGVLNSSLKNYLQKQGNDVEASLNAAHSLLNPHGNDSLSHQAREVLQEGLNIALHHVYIFVLAFAVVSFMLILFLPREKRE</sequence>
<comment type="subcellular location">
    <subcellularLocation>
        <location evidence="1">Cell membrane</location>
        <topology evidence="1">Multi-pass membrane protein</topology>
    </subcellularLocation>
</comment>
<gene>
    <name evidence="9" type="ORF">J2S06_001275</name>
</gene>
<feature type="transmembrane region" description="Helical" evidence="7">
    <location>
        <begin position="277"/>
        <end position="301"/>
    </location>
</feature>
<feature type="transmembrane region" description="Helical" evidence="7">
    <location>
        <begin position="342"/>
        <end position="361"/>
    </location>
</feature>
<evidence type="ECO:0000256" key="7">
    <source>
        <dbReference type="SAM" id="Phobius"/>
    </source>
</evidence>
<dbReference type="NCBIfam" id="TIGR00711">
    <property type="entry name" value="efflux_EmrB"/>
    <property type="match status" value="1"/>
</dbReference>
<dbReference type="Gene3D" id="1.20.1720.10">
    <property type="entry name" value="Multidrug resistance protein D"/>
    <property type="match status" value="1"/>
</dbReference>
<keyword evidence="10" id="KW-1185">Reference proteome</keyword>
<protein>
    <submittedName>
        <fullName evidence="9">EmrB/QacA subfamily drug resistance transporter</fullName>
    </submittedName>
</protein>
<dbReference type="PROSITE" id="PS50850">
    <property type="entry name" value="MFS"/>
    <property type="match status" value="1"/>
</dbReference>
<dbReference type="CDD" id="cd17502">
    <property type="entry name" value="MFS_Azr1_MDR_like"/>
    <property type="match status" value="1"/>
</dbReference>
<feature type="transmembrane region" description="Helical" evidence="7">
    <location>
        <begin position="313"/>
        <end position="335"/>
    </location>
</feature>
<evidence type="ECO:0000256" key="3">
    <source>
        <dbReference type="ARBA" id="ARBA00022475"/>
    </source>
</evidence>
<dbReference type="PANTHER" id="PTHR23501:SF191">
    <property type="entry name" value="VACUOLAR BASIC AMINO ACID TRANSPORTER 4"/>
    <property type="match status" value="1"/>
</dbReference>
<dbReference type="SUPFAM" id="SSF103473">
    <property type="entry name" value="MFS general substrate transporter"/>
    <property type="match status" value="1"/>
</dbReference>
<evidence type="ECO:0000313" key="9">
    <source>
        <dbReference type="EMBL" id="MDQ0162199.1"/>
    </source>
</evidence>
<keyword evidence="6 7" id="KW-0472">Membrane</keyword>
<feature type="transmembrane region" description="Helical" evidence="7">
    <location>
        <begin position="479"/>
        <end position="497"/>
    </location>
</feature>
<name>A0ABT9VMT3_9BACI</name>
<keyword evidence="5 7" id="KW-1133">Transmembrane helix</keyword>
<proteinExistence type="predicted"/>
<dbReference type="PANTHER" id="PTHR23501">
    <property type="entry name" value="MAJOR FACILITATOR SUPERFAMILY"/>
    <property type="match status" value="1"/>
</dbReference>
<keyword evidence="2" id="KW-0813">Transport</keyword>
<dbReference type="Proteomes" id="UP001225646">
    <property type="component" value="Unassembled WGS sequence"/>
</dbReference>
<feature type="transmembrane region" description="Helical" evidence="7">
    <location>
        <begin position="149"/>
        <end position="172"/>
    </location>
</feature>
<feature type="domain" description="Major facilitator superfamily (MFS) profile" evidence="8">
    <location>
        <begin position="23"/>
        <end position="502"/>
    </location>
</feature>